<sequence length="189" mass="22554">MKKLDTLVEFEKEYMVKVDIFKNEKVLGEKEYSIMVSKSLITEELWQEIMDEKKIKDNKKKKVLNDIKEEELLEFCNRLSEKYGLNQIYKYKENEPFNIIDSTGNLVKLKDIDFKKLKGYRLMNSTEYIAIMINGDKNIEEELELENEITYDVNEEYRCFIKSKNKCNLSSLKDELSNKKVGFRIVRTI</sequence>
<evidence type="ECO:0000313" key="2">
    <source>
        <dbReference type="Proteomes" id="UP001062738"/>
    </source>
</evidence>
<dbReference type="RefSeq" id="WP_265152870.1">
    <property type="nucleotide sequence ID" value="NZ_JAOXXL010000053.1"/>
</dbReference>
<dbReference type="EMBL" id="JAOXXL010000053">
    <property type="protein sequence ID" value="MCY7009174.1"/>
    <property type="molecule type" value="Genomic_DNA"/>
</dbReference>
<accession>A0ABT4DKN3</accession>
<dbReference type="Gene3D" id="3.90.1580.10">
    <property type="entry name" value="paralog of FGE (formylglycine-generating enzyme)"/>
    <property type="match status" value="1"/>
</dbReference>
<organism evidence="1 2">
    <name type="scientific">Fusobacterium simiae</name>
    <dbReference type="NCBI Taxonomy" id="855"/>
    <lineage>
        <taxon>Bacteria</taxon>
        <taxon>Fusobacteriati</taxon>
        <taxon>Fusobacteriota</taxon>
        <taxon>Fusobacteriia</taxon>
        <taxon>Fusobacteriales</taxon>
        <taxon>Fusobacteriaceae</taxon>
        <taxon>Fusobacterium</taxon>
    </lineage>
</organism>
<dbReference type="Proteomes" id="UP001062738">
    <property type="component" value="Unassembled WGS sequence"/>
</dbReference>
<keyword evidence="2" id="KW-1185">Reference proteome</keyword>
<reference evidence="1" key="1">
    <citation type="submission" date="2022-09" db="EMBL/GenBank/DDBJ databases">
        <authorList>
            <person name="Zoaiter M."/>
        </authorList>
    </citation>
    <scope>NUCLEOTIDE SEQUENCE</scope>
    <source>
        <strain evidence="1">DSM 19848</strain>
    </source>
</reference>
<evidence type="ECO:0000313" key="1">
    <source>
        <dbReference type="EMBL" id="MCY7009174.1"/>
    </source>
</evidence>
<comment type="caution">
    <text evidence="1">The sequence shown here is derived from an EMBL/GenBank/DDBJ whole genome shotgun (WGS) entry which is preliminary data.</text>
</comment>
<gene>
    <name evidence="1" type="ORF">OCK72_11125</name>
</gene>
<dbReference type="InterPro" id="IPR042095">
    <property type="entry name" value="SUMF_sf"/>
</dbReference>
<proteinExistence type="predicted"/>
<protein>
    <submittedName>
        <fullName evidence="1">Uncharacterized protein</fullName>
    </submittedName>
</protein>
<name>A0ABT4DKN3_FUSSI</name>